<accession>D9SSB9</accession>
<protein>
    <submittedName>
        <fullName evidence="2">Uncharacterized protein</fullName>
    </submittedName>
</protein>
<dbReference type="Proteomes" id="UP000002730">
    <property type="component" value="Chromosome"/>
</dbReference>
<organism evidence="2 3">
    <name type="scientific">Clostridium cellulovorans (strain ATCC 35296 / DSM 3052 / OCM 3 / 743B)</name>
    <dbReference type="NCBI Taxonomy" id="573061"/>
    <lineage>
        <taxon>Bacteria</taxon>
        <taxon>Bacillati</taxon>
        <taxon>Bacillota</taxon>
        <taxon>Clostridia</taxon>
        <taxon>Eubacteriales</taxon>
        <taxon>Clostridiaceae</taxon>
        <taxon>Clostridium</taxon>
    </lineage>
</organism>
<keyword evidence="1" id="KW-1133">Transmembrane helix</keyword>
<dbReference type="KEGG" id="ccb:Clocel_0745"/>
<reference evidence="2 3" key="1">
    <citation type="submission" date="2010-08" db="EMBL/GenBank/DDBJ databases">
        <title>Complete sequence of Clostridium cellulovorans 743B.</title>
        <authorList>
            <consortium name="US DOE Joint Genome Institute"/>
            <person name="Lucas S."/>
            <person name="Copeland A."/>
            <person name="Lapidus A."/>
            <person name="Cheng J.-F."/>
            <person name="Bruce D."/>
            <person name="Goodwin L."/>
            <person name="Pitluck S."/>
            <person name="Chertkov O."/>
            <person name="Detter J.C."/>
            <person name="Han C."/>
            <person name="Tapia R."/>
            <person name="Land M."/>
            <person name="Hauser L."/>
            <person name="Chang Y.-J."/>
            <person name="Jeffries C."/>
            <person name="Kyrpides N."/>
            <person name="Ivanova N."/>
            <person name="Mikhailova N."/>
            <person name="Hemme C.L."/>
            <person name="Woyke T."/>
        </authorList>
    </citation>
    <scope>NUCLEOTIDE SEQUENCE [LARGE SCALE GENOMIC DNA]</scope>
    <source>
        <strain evidence="3">ATCC 35296 / DSM 3052 / OCM 3 / 743B</strain>
    </source>
</reference>
<name>D9SSB9_CLOC7</name>
<proteinExistence type="predicted"/>
<gene>
    <name evidence="2" type="ordered locus">Clocel_0745</name>
</gene>
<keyword evidence="3" id="KW-1185">Reference proteome</keyword>
<feature type="transmembrane region" description="Helical" evidence="1">
    <location>
        <begin position="7"/>
        <end position="26"/>
    </location>
</feature>
<feature type="transmembrane region" description="Helical" evidence="1">
    <location>
        <begin position="32"/>
        <end position="53"/>
    </location>
</feature>
<dbReference type="EMBL" id="CP002160">
    <property type="protein sequence ID" value="ADL50516.1"/>
    <property type="molecule type" value="Genomic_DNA"/>
</dbReference>
<evidence type="ECO:0000313" key="3">
    <source>
        <dbReference type="Proteomes" id="UP000002730"/>
    </source>
</evidence>
<sequence>MNNKKGIIQVIVSITVGITSANIFAYKSLVVQFIYTILGVLVALSILELVYFLKKKKLR</sequence>
<dbReference type="HOGENOM" id="CLU_2952127_0_0_9"/>
<dbReference type="STRING" id="573061.Clocel_0745"/>
<keyword evidence="1" id="KW-0812">Transmembrane</keyword>
<evidence type="ECO:0000256" key="1">
    <source>
        <dbReference type="SAM" id="Phobius"/>
    </source>
</evidence>
<evidence type="ECO:0000313" key="2">
    <source>
        <dbReference type="EMBL" id="ADL50516.1"/>
    </source>
</evidence>
<keyword evidence="1" id="KW-0472">Membrane</keyword>
<dbReference type="AlphaFoldDB" id="D9SSB9"/>